<name>A0A0B1RTS6_OESDE</name>
<reference evidence="1 2" key="1">
    <citation type="submission" date="2014-03" db="EMBL/GenBank/DDBJ databases">
        <title>Draft genome of the hookworm Oesophagostomum dentatum.</title>
        <authorList>
            <person name="Mitreva M."/>
        </authorList>
    </citation>
    <scope>NUCLEOTIDE SEQUENCE [LARGE SCALE GENOMIC DNA]</scope>
    <source>
        <strain evidence="1 2">OD-Hann</strain>
    </source>
</reference>
<evidence type="ECO:0000313" key="2">
    <source>
        <dbReference type="Proteomes" id="UP000053660"/>
    </source>
</evidence>
<proteinExistence type="predicted"/>
<dbReference type="EMBL" id="KN613137">
    <property type="protein sequence ID" value="KHJ75041.1"/>
    <property type="molecule type" value="Genomic_DNA"/>
</dbReference>
<organism evidence="1 2">
    <name type="scientific">Oesophagostomum dentatum</name>
    <name type="common">Nodular worm</name>
    <dbReference type="NCBI Taxonomy" id="61180"/>
    <lineage>
        <taxon>Eukaryota</taxon>
        <taxon>Metazoa</taxon>
        <taxon>Ecdysozoa</taxon>
        <taxon>Nematoda</taxon>
        <taxon>Chromadorea</taxon>
        <taxon>Rhabditida</taxon>
        <taxon>Rhabditina</taxon>
        <taxon>Rhabditomorpha</taxon>
        <taxon>Strongyloidea</taxon>
        <taxon>Strongylidae</taxon>
        <taxon>Oesophagostomum</taxon>
    </lineage>
</organism>
<accession>A0A0B1RTS6</accession>
<sequence length="39" mass="5077">MKDEKKMLQMLWERYCRMKFRRNQTERSAGEREEQKRRL</sequence>
<keyword evidence="2" id="KW-1185">Reference proteome</keyword>
<dbReference type="Proteomes" id="UP000053660">
    <property type="component" value="Unassembled WGS sequence"/>
</dbReference>
<gene>
    <name evidence="1" type="ORF">OESDEN_25343</name>
</gene>
<protein>
    <submittedName>
        <fullName evidence="1">Uncharacterized protein</fullName>
    </submittedName>
</protein>
<evidence type="ECO:0000313" key="1">
    <source>
        <dbReference type="EMBL" id="KHJ75041.1"/>
    </source>
</evidence>
<dbReference type="AlphaFoldDB" id="A0A0B1RTS6"/>